<feature type="compositionally biased region" description="Polar residues" evidence="1">
    <location>
        <begin position="382"/>
        <end position="391"/>
    </location>
</feature>
<gene>
    <name evidence="2" type="ORF">BJ878DRAFT_483028</name>
</gene>
<name>A0A9P7YX49_9HELO</name>
<dbReference type="EMBL" id="MU254227">
    <property type="protein sequence ID" value="KAG9241345.1"/>
    <property type="molecule type" value="Genomic_DNA"/>
</dbReference>
<dbReference type="Proteomes" id="UP000887226">
    <property type="component" value="Unassembled WGS sequence"/>
</dbReference>
<organism evidence="2 3">
    <name type="scientific">Calycina marina</name>
    <dbReference type="NCBI Taxonomy" id="1763456"/>
    <lineage>
        <taxon>Eukaryota</taxon>
        <taxon>Fungi</taxon>
        <taxon>Dikarya</taxon>
        <taxon>Ascomycota</taxon>
        <taxon>Pezizomycotina</taxon>
        <taxon>Leotiomycetes</taxon>
        <taxon>Helotiales</taxon>
        <taxon>Pezizellaceae</taxon>
        <taxon>Calycina</taxon>
    </lineage>
</organism>
<dbReference type="AlphaFoldDB" id="A0A9P7YX49"/>
<protein>
    <submittedName>
        <fullName evidence="2">Uncharacterized protein</fullName>
    </submittedName>
</protein>
<proteinExistence type="predicted"/>
<feature type="region of interest" description="Disordered" evidence="1">
    <location>
        <begin position="333"/>
        <end position="392"/>
    </location>
</feature>
<evidence type="ECO:0000313" key="3">
    <source>
        <dbReference type="Proteomes" id="UP000887226"/>
    </source>
</evidence>
<accession>A0A9P7YX49</accession>
<keyword evidence="3" id="KW-1185">Reference proteome</keyword>
<evidence type="ECO:0000313" key="2">
    <source>
        <dbReference type="EMBL" id="KAG9241345.1"/>
    </source>
</evidence>
<sequence length="665" mass="73098">MADIAPNRTNATTAAQMGKGGATIQSNGLVTPEPTPGPDAERIAADQLRQSIEISELEKVLGVKVDRRLDQVEEIKKIYLEKASIAAQNEGDWSALITACVATGISKQWIDETNQQLKLIPNQTNPSHTSTLPGGAHYEKAMSLEEIEQFIGIKNIPGVDQLEEIKQIYVTKAPQVSRDKDAWQKLQAAVEASGITRGWIEATNHELKLIQDEKEDEDMEDEEAITFIQGVYTRVTPTMEKILSGDDDDRLHMEILEANNAISSWQQSHPDKEDMVDLIDIKRIEEIVVKAHFQAAKYEKDPTNTRAKEQFLSRAQELAELVEASSYPSTWILKPLPEAPKPSPSGGNGTSPTGTAATSTVATDTAPTGTAPAGVAAGGITDNGTGRTNIGTDPYELNKLNAGKPGFTEDGEMIMGHKFKYFRKGDEKGQLCSGQLFVAIGPQACPHVKVLPRKDFTKNTVDAYLNCDHAMEVGGRTEKDKFVKILCTAAESCGPEPLKEPAIYALCERKEGNPIWTWRTDLQDWVESKRAADNLLRKCMEREKNERAQFYAAHGIKDEPESRDRVEDKRARVYGKMADTAATEDRTFPFVRASVSRAIKAEAQPAANFEPQAANVGVQGGFDPTSFLSFTAWYEKKHNVKLGADPAELTKLVAAFKTLQDALSL</sequence>
<comment type="caution">
    <text evidence="2">The sequence shown here is derived from an EMBL/GenBank/DDBJ whole genome shotgun (WGS) entry which is preliminary data.</text>
</comment>
<feature type="compositionally biased region" description="Low complexity" evidence="1">
    <location>
        <begin position="350"/>
        <end position="379"/>
    </location>
</feature>
<evidence type="ECO:0000256" key="1">
    <source>
        <dbReference type="SAM" id="MobiDB-lite"/>
    </source>
</evidence>
<reference evidence="2" key="1">
    <citation type="journal article" date="2021" name="IMA Fungus">
        <title>Genomic characterization of three marine fungi, including Emericellopsis atlantica sp. nov. with signatures of a generalist lifestyle and marine biomass degradation.</title>
        <authorList>
            <person name="Hagestad O.C."/>
            <person name="Hou L."/>
            <person name="Andersen J.H."/>
            <person name="Hansen E.H."/>
            <person name="Altermark B."/>
            <person name="Li C."/>
            <person name="Kuhnert E."/>
            <person name="Cox R.J."/>
            <person name="Crous P.W."/>
            <person name="Spatafora J.W."/>
            <person name="Lail K."/>
            <person name="Amirebrahimi M."/>
            <person name="Lipzen A."/>
            <person name="Pangilinan J."/>
            <person name="Andreopoulos W."/>
            <person name="Hayes R.D."/>
            <person name="Ng V."/>
            <person name="Grigoriev I.V."/>
            <person name="Jackson S.A."/>
            <person name="Sutton T.D.S."/>
            <person name="Dobson A.D.W."/>
            <person name="Rama T."/>
        </authorList>
    </citation>
    <scope>NUCLEOTIDE SEQUENCE</scope>
    <source>
        <strain evidence="2">TRa3180A</strain>
    </source>
</reference>
<feature type="region of interest" description="Disordered" evidence="1">
    <location>
        <begin position="1"/>
        <end position="39"/>
    </location>
</feature>
<dbReference type="OrthoDB" id="3556472at2759"/>